<dbReference type="PROSITE" id="PS00061">
    <property type="entry name" value="ADH_SHORT"/>
    <property type="match status" value="1"/>
</dbReference>
<dbReference type="Pfam" id="PF00106">
    <property type="entry name" value="adh_short"/>
    <property type="match status" value="1"/>
</dbReference>
<dbReference type="PRINTS" id="PR00081">
    <property type="entry name" value="GDHRDH"/>
</dbReference>
<dbReference type="AlphaFoldDB" id="A0A9P3UMZ5"/>
<dbReference type="GO" id="GO:0016491">
    <property type="term" value="F:oxidoreductase activity"/>
    <property type="evidence" value="ECO:0007669"/>
    <property type="project" value="UniProtKB-KW"/>
</dbReference>
<sequence>MAQTIFITGASSGIGLASAKLFLAKGWNVVATMRSPEQDTELKQLDPTRILVLRLDLQDHSCLSPAIDTAIAKFGKIDVLLNNAGFAQNGLFETISRQQIQQQFDVNVFGVMDMTRAILPHFHQHNGGGIVNVSSGAGYYGLPMVSVYNASKFALEGFTESLAFELASQNIFVKNVVPHGGVVATNFGNRSTAADGMRPDAAPEPYRRFMERTGQRFWEVFKGMNIRPEAVAGMVYEAATDGKEKLRYPVFGEDTKDIVKARFGSKGDEDEYIRYMRALFG</sequence>
<dbReference type="EMBL" id="BRPK01000005">
    <property type="protein sequence ID" value="GLB38817.1"/>
    <property type="molecule type" value="Genomic_DNA"/>
</dbReference>
<dbReference type="PANTHER" id="PTHR43976">
    <property type="entry name" value="SHORT CHAIN DEHYDROGENASE"/>
    <property type="match status" value="1"/>
</dbReference>
<dbReference type="CDD" id="cd05374">
    <property type="entry name" value="17beta-HSD-like_SDR_c"/>
    <property type="match status" value="1"/>
</dbReference>
<dbReference type="PRINTS" id="PR00080">
    <property type="entry name" value="SDRFAMILY"/>
</dbReference>
<comment type="caution">
    <text evidence="5">The sequence shown here is derived from an EMBL/GenBank/DDBJ whole genome shotgun (WGS) entry which is preliminary data.</text>
</comment>
<protein>
    <submittedName>
        <fullName evidence="5">NAD(P)H-binding</fullName>
    </submittedName>
</protein>
<name>A0A9P3UMZ5_LYOSH</name>
<gene>
    <name evidence="5" type="ORF">LshimejAT787_0506820</name>
</gene>
<dbReference type="PANTHER" id="PTHR43976:SF16">
    <property type="entry name" value="SHORT-CHAIN DEHYDROGENASE_REDUCTASE FAMILY PROTEIN"/>
    <property type="match status" value="1"/>
</dbReference>
<comment type="similarity">
    <text evidence="1 4">Belongs to the short-chain dehydrogenases/reductases (SDR) family.</text>
</comment>
<dbReference type="OrthoDB" id="1274115at2759"/>
<evidence type="ECO:0000256" key="4">
    <source>
        <dbReference type="RuleBase" id="RU000363"/>
    </source>
</evidence>
<proteinExistence type="inferred from homology"/>
<evidence type="ECO:0000256" key="2">
    <source>
        <dbReference type="ARBA" id="ARBA00022857"/>
    </source>
</evidence>
<dbReference type="InterPro" id="IPR002347">
    <property type="entry name" value="SDR_fam"/>
</dbReference>
<dbReference type="SUPFAM" id="SSF51735">
    <property type="entry name" value="NAD(P)-binding Rossmann-fold domains"/>
    <property type="match status" value="1"/>
</dbReference>
<dbReference type="Gene3D" id="3.40.50.720">
    <property type="entry name" value="NAD(P)-binding Rossmann-like Domain"/>
    <property type="match status" value="1"/>
</dbReference>
<evidence type="ECO:0000313" key="6">
    <source>
        <dbReference type="Proteomes" id="UP001063166"/>
    </source>
</evidence>
<dbReference type="InterPro" id="IPR036291">
    <property type="entry name" value="NAD(P)-bd_dom_sf"/>
</dbReference>
<evidence type="ECO:0000256" key="3">
    <source>
        <dbReference type="ARBA" id="ARBA00023002"/>
    </source>
</evidence>
<dbReference type="InterPro" id="IPR051911">
    <property type="entry name" value="SDR_oxidoreductase"/>
</dbReference>
<keyword evidence="2" id="KW-0521">NADP</keyword>
<organism evidence="5 6">
    <name type="scientific">Lyophyllum shimeji</name>
    <name type="common">Hon-shimeji</name>
    <name type="synonym">Tricholoma shimeji</name>
    <dbReference type="NCBI Taxonomy" id="47721"/>
    <lineage>
        <taxon>Eukaryota</taxon>
        <taxon>Fungi</taxon>
        <taxon>Dikarya</taxon>
        <taxon>Basidiomycota</taxon>
        <taxon>Agaricomycotina</taxon>
        <taxon>Agaricomycetes</taxon>
        <taxon>Agaricomycetidae</taxon>
        <taxon>Agaricales</taxon>
        <taxon>Tricholomatineae</taxon>
        <taxon>Lyophyllaceae</taxon>
        <taxon>Lyophyllum</taxon>
    </lineage>
</organism>
<dbReference type="InterPro" id="IPR020904">
    <property type="entry name" value="Sc_DH/Rdtase_CS"/>
</dbReference>
<evidence type="ECO:0000313" key="5">
    <source>
        <dbReference type="EMBL" id="GLB38817.1"/>
    </source>
</evidence>
<reference evidence="5" key="1">
    <citation type="submission" date="2022-07" db="EMBL/GenBank/DDBJ databases">
        <title>The genome of Lyophyllum shimeji provides insight into the initial evolution of ectomycorrhizal fungal genome.</title>
        <authorList>
            <person name="Kobayashi Y."/>
            <person name="Shibata T."/>
            <person name="Hirakawa H."/>
            <person name="Shigenobu S."/>
            <person name="Nishiyama T."/>
            <person name="Yamada A."/>
            <person name="Hasebe M."/>
            <person name="Kawaguchi M."/>
        </authorList>
    </citation>
    <scope>NUCLEOTIDE SEQUENCE</scope>
    <source>
        <strain evidence="5">AT787</strain>
    </source>
</reference>
<keyword evidence="6" id="KW-1185">Reference proteome</keyword>
<accession>A0A9P3UMZ5</accession>
<dbReference type="Proteomes" id="UP001063166">
    <property type="component" value="Unassembled WGS sequence"/>
</dbReference>
<keyword evidence="3" id="KW-0560">Oxidoreductase</keyword>
<evidence type="ECO:0000256" key="1">
    <source>
        <dbReference type="ARBA" id="ARBA00006484"/>
    </source>
</evidence>